<dbReference type="STRING" id="67801.A0A1B0C463"/>
<organism evidence="1 2">
    <name type="scientific">Glossina palpalis gambiensis</name>
    <dbReference type="NCBI Taxonomy" id="67801"/>
    <lineage>
        <taxon>Eukaryota</taxon>
        <taxon>Metazoa</taxon>
        <taxon>Ecdysozoa</taxon>
        <taxon>Arthropoda</taxon>
        <taxon>Hexapoda</taxon>
        <taxon>Insecta</taxon>
        <taxon>Pterygota</taxon>
        <taxon>Neoptera</taxon>
        <taxon>Endopterygota</taxon>
        <taxon>Diptera</taxon>
        <taxon>Brachycera</taxon>
        <taxon>Muscomorpha</taxon>
        <taxon>Hippoboscoidea</taxon>
        <taxon>Glossinidae</taxon>
        <taxon>Glossina</taxon>
    </lineage>
</organism>
<dbReference type="AlphaFoldDB" id="A0A1B0C463"/>
<proteinExistence type="predicted"/>
<protein>
    <submittedName>
        <fullName evidence="1">Uncharacterized protein</fullName>
    </submittedName>
</protein>
<evidence type="ECO:0000313" key="1">
    <source>
        <dbReference type="EnsemblMetazoa" id="GPPI048633-PA"/>
    </source>
</evidence>
<sequence length="104" mass="12029">MFKGFLYFNVIVTEQLIEAEYTKGHISHILTPLPSKPYDKLWQNAMSKRPLVNSYHYKCVEFSDLPQIFINWYLESALNPPMVDVSVMTDEIKQCPDAAKAKTT</sequence>
<reference evidence="1" key="2">
    <citation type="submission" date="2020-05" db="UniProtKB">
        <authorList>
            <consortium name="EnsemblMetazoa"/>
        </authorList>
    </citation>
    <scope>IDENTIFICATION</scope>
    <source>
        <strain evidence="1">IAEA</strain>
    </source>
</reference>
<evidence type="ECO:0000313" key="2">
    <source>
        <dbReference type="Proteomes" id="UP000092460"/>
    </source>
</evidence>
<reference evidence="2" key="1">
    <citation type="submission" date="2015-01" db="EMBL/GenBank/DDBJ databases">
        <authorList>
            <person name="Aksoy S."/>
            <person name="Warren W."/>
            <person name="Wilson R.K."/>
        </authorList>
    </citation>
    <scope>NUCLEOTIDE SEQUENCE [LARGE SCALE GENOMIC DNA]</scope>
    <source>
        <strain evidence="2">IAEA</strain>
    </source>
</reference>
<name>A0A1B0C463_9MUSC</name>
<dbReference type="EnsemblMetazoa" id="GPPI048633-RA">
    <property type="protein sequence ID" value="GPPI048633-PA"/>
    <property type="gene ID" value="GPPI048633"/>
</dbReference>
<dbReference type="VEuPathDB" id="VectorBase:GPPI048633"/>
<dbReference type="EMBL" id="JXJN01025279">
    <property type="status" value="NOT_ANNOTATED_CDS"/>
    <property type="molecule type" value="Genomic_DNA"/>
</dbReference>
<accession>A0A1B0C463</accession>
<dbReference type="Proteomes" id="UP000092460">
    <property type="component" value="Unassembled WGS sequence"/>
</dbReference>
<keyword evidence="2" id="KW-1185">Reference proteome</keyword>